<dbReference type="PANTHER" id="PTHR33509:SF27">
    <property type="entry name" value="GENOME ASSEMBLY, CHROMOSOME: A08"/>
    <property type="match status" value="1"/>
</dbReference>
<dbReference type="Proteomes" id="UP000886595">
    <property type="component" value="Unassembled WGS sequence"/>
</dbReference>
<name>A0A8X7TVP1_BRACI</name>
<dbReference type="EMBL" id="JAAMPC010000015">
    <property type="protein sequence ID" value="KAG2256112.1"/>
    <property type="molecule type" value="Genomic_DNA"/>
</dbReference>
<evidence type="ECO:0000313" key="2">
    <source>
        <dbReference type="EMBL" id="KAG2256112.1"/>
    </source>
</evidence>
<dbReference type="OrthoDB" id="1693956at2759"/>
<reference evidence="2 3" key="1">
    <citation type="submission" date="2020-02" db="EMBL/GenBank/DDBJ databases">
        <authorList>
            <person name="Ma Q."/>
            <person name="Huang Y."/>
            <person name="Song X."/>
            <person name="Pei D."/>
        </authorList>
    </citation>
    <scope>NUCLEOTIDE SEQUENCE [LARGE SCALE GENOMIC DNA]</scope>
    <source>
        <strain evidence="2">Sxm20200214</strain>
        <tissue evidence="2">Leaf</tissue>
    </source>
</reference>
<organism evidence="2 3">
    <name type="scientific">Brassica carinata</name>
    <name type="common">Ethiopian mustard</name>
    <name type="synonym">Abyssinian cabbage</name>
    <dbReference type="NCBI Taxonomy" id="52824"/>
    <lineage>
        <taxon>Eukaryota</taxon>
        <taxon>Viridiplantae</taxon>
        <taxon>Streptophyta</taxon>
        <taxon>Embryophyta</taxon>
        <taxon>Tracheophyta</taxon>
        <taxon>Spermatophyta</taxon>
        <taxon>Magnoliopsida</taxon>
        <taxon>eudicotyledons</taxon>
        <taxon>Gunneridae</taxon>
        <taxon>Pentapetalae</taxon>
        <taxon>rosids</taxon>
        <taxon>malvids</taxon>
        <taxon>Brassicales</taxon>
        <taxon>Brassicaceae</taxon>
        <taxon>Brassiceae</taxon>
        <taxon>Brassica</taxon>
    </lineage>
</organism>
<sequence>MAARSLPGAVKSLFSTASGSVSRSIVLRRNYVATSPGLLSKGGSTRVTVGKLEQRANQEAESAWAPDPVTGYYRPSNCADEIDPAELREDAFEKQSQAFLRILIGWFYGRLCCR</sequence>
<evidence type="ECO:0000256" key="1">
    <source>
        <dbReference type="ARBA" id="ARBA00007086"/>
    </source>
</evidence>
<accession>A0A8X7TVP1</accession>
<protein>
    <submittedName>
        <fullName evidence="2">Uncharacterized protein</fullName>
    </submittedName>
</protein>
<dbReference type="Pfam" id="PF03242">
    <property type="entry name" value="LEA_3a"/>
    <property type="match status" value="1"/>
</dbReference>
<dbReference type="GO" id="GO:0005739">
    <property type="term" value="C:mitochondrion"/>
    <property type="evidence" value="ECO:0007669"/>
    <property type="project" value="TreeGrafter"/>
</dbReference>
<comment type="similarity">
    <text evidence="1">Belongs to the LEA type 3 family.</text>
</comment>
<evidence type="ECO:0000313" key="3">
    <source>
        <dbReference type="Proteomes" id="UP000886595"/>
    </source>
</evidence>
<dbReference type="AlphaFoldDB" id="A0A8X7TVP1"/>
<dbReference type="PANTHER" id="PTHR33509">
    <property type="entry name" value="LATE EMBRYOGENIS ABUNDANT PROTEIN 2-RELATED"/>
    <property type="match status" value="1"/>
</dbReference>
<gene>
    <name evidence="2" type="ORF">Bca52824_075406</name>
</gene>
<proteinExistence type="inferred from homology"/>
<keyword evidence="3" id="KW-1185">Reference proteome</keyword>
<dbReference type="GO" id="GO:0006950">
    <property type="term" value="P:response to stress"/>
    <property type="evidence" value="ECO:0007669"/>
    <property type="project" value="TreeGrafter"/>
</dbReference>
<comment type="caution">
    <text evidence="2">The sequence shown here is derived from an EMBL/GenBank/DDBJ whole genome shotgun (WGS) entry which is preliminary data.</text>
</comment>
<dbReference type="InterPro" id="IPR004926">
    <property type="entry name" value="LEA_3a"/>
</dbReference>